<dbReference type="PANTHER" id="PTHR22847:SF637">
    <property type="entry name" value="WD REPEAT DOMAIN 5B"/>
    <property type="match status" value="1"/>
</dbReference>
<dbReference type="PANTHER" id="PTHR22847">
    <property type="entry name" value="WD40 REPEAT PROTEIN"/>
    <property type="match status" value="1"/>
</dbReference>
<sequence length="1160" mass="130607">MLCLKLLQQLWLSVWLLSDCCAWVFEHDAFRTWDHEPEQRVLWITGEAGKGKTMLLCDIIQTLKRRKPEKEPFSYFCEAGKAGSQEYDTAALRGLIKAIAIERPGLIDHFRDSSTGAFKGNSATYAAQRVLASILKDPIMEGAIICVDALDECGADLEHLLRLVTSSSKESSIQWVVSSRSGTTLVDQELGKTPNCVRLSLEDAKDAVSTAVKTYITKMVQDLAAQWQPRPEPGRARLTRDLWPSRTKSREIEDLKTELTKRAGGTFLWVALACQELKTLKTAANALERLKSLPPGIRSLYKRMMNIIRKSSESNDYREILSVSLVVQRAITLKEFLLLVNSTKFKDVVDLETMMQNCGYFLRVSDVPAGTINFVHKSAKDYLLEVERDEVPRAGVNDDLVRQSIVIMRRNLGRDKWKLNHPGMSKHGKRPDCDPLEPVAYACPFWVEHLDIDSPASTSPGLEKTIYEFLSRHLLHWIEALSLLDELPKGGKALRRLQDFAAQHENQDLSNLVSDAYRFFLCFRRPIEQAPLQVYTSAILFSPPNSYIKKLFHSQAPEWVGLQPFVRIQWPPHLYLIEGLPGSSRELAYSADGHRLISASTSDIHIADLVSGARLRKFEFQHDHKGHGDIALSKDGTKFVWAPFPSEAPLRVLDTTVGTWLEMSEGHKNVRDLAFSRNLELLMSRASDSMKIWDVETGNLICQRRVEMEETSGFLGDGTRIALVSDERKIQILDPRTGKFLHELPQKKRAGRLIPFPKEWSRLLSCSDDGEAVVWDIVAGRIETTRKFEGQLNLHLDEITISESEDTVAFVSSDELLNLWTLSRNICFKSPRGNYTSPMAFSPNSKLLALSTWRYEIHIWDVDSRTCQLRLNGHTDFVRSMAFSPKGDLLASCTGDRGGVTLDYTKIWSVNTASTARPKAEEDEDISTTYVCIACFSKDSKWLATVSNKSTIDLWSSSGDSERVLTDLGKDRATELMFSWDGTKLAFGTFEGVLRICNISSGGAVRSYESGPNAVTSLAFSRDDKLLCAAYGHQVRIYDVEKGVYREVEIPKRANRRSTDSFRTRYDHVEDEMSPICDMALFEDLVVAASGNGDVKLWNAKTGDFEKEFPCQPRRLSWGRIAIHVNMRRAGDRTQIVSGTSEGKLQITDVETGCNILIGS</sequence>
<evidence type="ECO:0000256" key="2">
    <source>
        <dbReference type="ARBA" id="ARBA00022737"/>
    </source>
</evidence>
<dbReference type="SMART" id="SM00320">
    <property type="entry name" value="WD40"/>
    <property type="match status" value="8"/>
</dbReference>
<dbReference type="InterPro" id="IPR007111">
    <property type="entry name" value="NACHT_NTPase"/>
</dbReference>
<keyword evidence="8" id="KW-0732">Signal</keyword>
<dbReference type="InterPro" id="IPR027417">
    <property type="entry name" value="P-loop_NTPase"/>
</dbReference>
<evidence type="ECO:0000313" key="10">
    <source>
        <dbReference type="EMBL" id="KAH6893526.1"/>
    </source>
</evidence>
<evidence type="ECO:0000256" key="5">
    <source>
        <dbReference type="ARBA" id="ARBA00039789"/>
    </source>
</evidence>
<dbReference type="InterPro" id="IPR001680">
    <property type="entry name" value="WD40_rpt"/>
</dbReference>
<feature type="chain" id="PRO_5040406764" description="Mitochondrial division protein 1" evidence="8">
    <location>
        <begin position="23"/>
        <end position="1160"/>
    </location>
</feature>
<comment type="function">
    <text evidence="6">Involved in mitochondrial fission. Acts as an adapter protein required to form mitochondrial fission complexes. Formation of these complexes is required to promote constriction and fission of the mitochondrial compartment at a late step in mitochondrial division.</text>
</comment>
<dbReference type="GO" id="GO:1990234">
    <property type="term" value="C:transferase complex"/>
    <property type="evidence" value="ECO:0007669"/>
    <property type="project" value="UniProtKB-ARBA"/>
</dbReference>
<dbReference type="Gene3D" id="3.40.50.300">
    <property type="entry name" value="P-loop containing nucleotide triphosphate hydrolases"/>
    <property type="match status" value="1"/>
</dbReference>
<dbReference type="AlphaFoldDB" id="A0A9P8W947"/>
<dbReference type="Gene3D" id="2.130.10.10">
    <property type="entry name" value="YVTN repeat-like/Quinoprotein amine dehydrogenase"/>
    <property type="match status" value="3"/>
</dbReference>
<keyword evidence="11" id="KW-1185">Reference proteome</keyword>
<keyword evidence="3" id="KW-0175">Coiled coil</keyword>
<dbReference type="InterPro" id="IPR056884">
    <property type="entry name" value="NPHP3-like_N"/>
</dbReference>
<comment type="similarity">
    <text evidence="4">Belongs to the WD repeat MDV1/CAF4 family.</text>
</comment>
<name>A0A9P8W947_9HYPO</name>
<organism evidence="10 11">
    <name type="scientific">Thelonectria olida</name>
    <dbReference type="NCBI Taxonomy" id="1576542"/>
    <lineage>
        <taxon>Eukaryota</taxon>
        <taxon>Fungi</taxon>
        <taxon>Dikarya</taxon>
        <taxon>Ascomycota</taxon>
        <taxon>Pezizomycotina</taxon>
        <taxon>Sordariomycetes</taxon>
        <taxon>Hypocreomycetidae</taxon>
        <taxon>Hypocreales</taxon>
        <taxon>Nectriaceae</taxon>
        <taxon>Thelonectria</taxon>
    </lineage>
</organism>
<evidence type="ECO:0000259" key="9">
    <source>
        <dbReference type="PROSITE" id="PS50837"/>
    </source>
</evidence>
<dbReference type="EMBL" id="JAGPYM010000006">
    <property type="protein sequence ID" value="KAH6893526.1"/>
    <property type="molecule type" value="Genomic_DNA"/>
</dbReference>
<dbReference type="InterPro" id="IPR036322">
    <property type="entry name" value="WD40_repeat_dom_sf"/>
</dbReference>
<evidence type="ECO:0000256" key="4">
    <source>
        <dbReference type="ARBA" id="ARBA00038415"/>
    </source>
</evidence>
<dbReference type="InterPro" id="IPR011047">
    <property type="entry name" value="Quinoprotein_ADH-like_sf"/>
</dbReference>
<evidence type="ECO:0000313" key="11">
    <source>
        <dbReference type="Proteomes" id="UP000777438"/>
    </source>
</evidence>
<accession>A0A9P8W947</accession>
<dbReference type="Proteomes" id="UP000777438">
    <property type="component" value="Unassembled WGS sequence"/>
</dbReference>
<proteinExistence type="inferred from homology"/>
<evidence type="ECO:0000256" key="6">
    <source>
        <dbReference type="ARBA" id="ARBA00043913"/>
    </source>
</evidence>
<evidence type="ECO:0000256" key="1">
    <source>
        <dbReference type="ARBA" id="ARBA00022574"/>
    </source>
</evidence>
<feature type="repeat" description="WD" evidence="7">
    <location>
        <begin position="871"/>
        <end position="897"/>
    </location>
</feature>
<dbReference type="SUPFAM" id="SSF117289">
    <property type="entry name" value="Nucleoporin domain"/>
    <property type="match status" value="1"/>
</dbReference>
<feature type="signal peptide" evidence="8">
    <location>
        <begin position="1"/>
        <end position="22"/>
    </location>
</feature>
<dbReference type="Pfam" id="PF24883">
    <property type="entry name" value="NPHP3_N"/>
    <property type="match status" value="1"/>
</dbReference>
<protein>
    <recommendedName>
        <fullName evidence="5">Mitochondrial division protein 1</fullName>
    </recommendedName>
</protein>
<evidence type="ECO:0000256" key="7">
    <source>
        <dbReference type="PROSITE-ProRule" id="PRU00221"/>
    </source>
</evidence>
<dbReference type="OrthoDB" id="4938282at2759"/>
<dbReference type="InterPro" id="IPR015943">
    <property type="entry name" value="WD40/YVTN_repeat-like_dom_sf"/>
</dbReference>
<dbReference type="SUPFAM" id="SSF50978">
    <property type="entry name" value="WD40 repeat-like"/>
    <property type="match status" value="1"/>
</dbReference>
<keyword evidence="1 7" id="KW-0853">WD repeat</keyword>
<evidence type="ECO:0000256" key="8">
    <source>
        <dbReference type="SAM" id="SignalP"/>
    </source>
</evidence>
<dbReference type="PROSITE" id="PS50837">
    <property type="entry name" value="NACHT"/>
    <property type="match status" value="1"/>
</dbReference>
<keyword evidence="2" id="KW-0677">Repeat</keyword>
<dbReference type="PROSITE" id="PS50082">
    <property type="entry name" value="WD_REPEATS_2"/>
    <property type="match status" value="1"/>
</dbReference>
<comment type="caution">
    <text evidence="10">The sequence shown here is derived from an EMBL/GenBank/DDBJ whole genome shotgun (WGS) entry which is preliminary data.</text>
</comment>
<evidence type="ECO:0000256" key="3">
    <source>
        <dbReference type="ARBA" id="ARBA00023054"/>
    </source>
</evidence>
<dbReference type="Pfam" id="PF00400">
    <property type="entry name" value="WD40"/>
    <property type="match status" value="2"/>
</dbReference>
<feature type="domain" description="NACHT" evidence="9">
    <location>
        <begin position="40"/>
        <end position="185"/>
    </location>
</feature>
<gene>
    <name evidence="10" type="ORF">B0T10DRAFT_400640</name>
</gene>
<reference evidence="10 11" key="1">
    <citation type="journal article" date="2021" name="Nat. Commun.">
        <title>Genetic determinants of endophytism in the Arabidopsis root mycobiome.</title>
        <authorList>
            <person name="Mesny F."/>
            <person name="Miyauchi S."/>
            <person name="Thiergart T."/>
            <person name="Pickel B."/>
            <person name="Atanasova L."/>
            <person name="Karlsson M."/>
            <person name="Huettel B."/>
            <person name="Barry K.W."/>
            <person name="Haridas S."/>
            <person name="Chen C."/>
            <person name="Bauer D."/>
            <person name="Andreopoulos W."/>
            <person name="Pangilinan J."/>
            <person name="LaButti K."/>
            <person name="Riley R."/>
            <person name="Lipzen A."/>
            <person name="Clum A."/>
            <person name="Drula E."/>
            <person name="Henrissat B."/>
            <person name="Kohler A."/>
            <person name="Grigoriev I.V."/>
            <person name="Martin F.M."/>
            <person name="Hacquard S."/>
        </authorList>
    </citation>
    <scope>NUCLEOTIDE SEQUENCE [LARGE SCALE GENOMIC DNA]</scope>
    <source>
        <strain evidence="10 11">MPI-CAGE-CH-0241</strain>
    </source>
</reference>
<dbReference type="SUPFAM" id="SSF50998">
    <property type="entry name" value="Quinoprotein alcohol dehydrogenase-like"/>
    <property type="match status" value="1"/>
</dbReference>